<protein>
    <recommendedName>
        <fullName evidence="7">Recombination protein RecR</fullName>
    </recommendedName>
</protein>
<dbReference type="Pfam" id="PF13662">
    <property type="entry name" value="Toprim_4"/>
    <property type="match status" value="1"/>
</dbReference>
<dbReference type="Pfam" id="PF02132">
    <property type="entry name" value="RecR_ZnF"/>
    <property type="match status" value="1"/>
</dbReference>
<keyword evidence="10" id="KW-1185">Reference proteome</keyword>
<dbReference type="PANTHER" id="PTHR30446:SF0">
    <property type="entry name" value="RECOMBINATION PROTEIN RECR"/>
    <property type="match status" value="1"/>
</dbReference>
<dbReference type="NCBIfam" id="TIGR00615">
    <property type="entry name" value="recR"/>
    <property type="match status" value="1"/>
</dbReference>
<feature type="domain" description="Toprim" evidence="8">
    <location>
        <begin position="82"/>
        <end position="188"/>
    </location>
</feature>
<comment type="function">
    <text evidence="7">May play a role in DNA repair. It seems to be involved in an RecBC-independent recombinational process of DNA repair. It may act with RecF and RecO.</text>
</comment>
<dbReference type="Gene3D" id="3.30.60.80">
    <property type="match status" value="1"/>
</dbReference>
<evidence type="ECO:0000256" key="3">
    <source>
        <dbReference type="ARBA" id="ARBA00022771"/>
    </source>
</evidence>
<dbReference type="Gene3D" id="3.40.1360.10">
    <property type="match status" value="1"/>
</dbReference>
<gene>
    <name evidence="7" type="primary">recR</name>
    <name evidence="9" type="ORF">SAMN05421819_2643</name>
</gene>
<dbReference type="SUPFAM" id="SSF111304">
    <property type="entry name" value="Recombination protein RecR"/>
    <property type="match status" value="1"/>
</dbReference>
<dbReference type="Proteomes" id="UP000236728">
    <property type="component" value="Unassembled WGS sequence"/>
</dbReference>
<dbReference type="SMART" id="SM00493">
    <property type="entry name" value="TOPRIM"/>
    <property type="match status" value="1"/>
</dbReference>
<dbReference type="GO" id="GO:0006310">
    <property type="term" value="P:DNA recombination"/>
    <property type="evidence" value="ECO:0007669"/>
    <property type="project" value="UniProtKB-UniRule"/>
</dbReference>
<dbReference type="AlphaFoldDB" id="A0A1H5ZH38"/>
<proteinExistence type="inferred from homology"/>
<evidence type="ECO:0000313" key="10">
    <source>
        <dbReference type="Proteomes" id="UP000236728"/>
    </source>
</evidence>
<dbReference type="HAMAP" id="MF_00017">
    <property type="entry name" value="RecR"/>
    <property type="match status" value="1"/>
</dbReference>
<feature type="zinc finger region" description="C4-type" evidence="7">
    <location>
        <begin position="59"/>
        <end position="74"/>
    </location>
</feature>
<evidence type="ECO:0000256" key="4">
    <source>
        <dbReference type="ARBA" id="ARBA00022833"/>
    </source>
</evidence>
<dbReference type="GO" id="GO:0003677">
    <property type="term" value="F:DNA binding"/>
    <property type="evidence" value="ECO:0007669"/>
    <property type="project" value="UniProtKB-UniRule"/>
</dbReference>
<dbReference type="InterPro" id="IPR006171">
    <property type="entry name" value="TOPRIM_dom"/>
</dbReference>
<dbReference type="GO" id="GO:0008270">
    <property type="term" value="F:zinc ion binding"/>
    <property type="evidence" value="ECO:0007669"/>
    <property type="project" value="UniProtKB-KW"/>
</dbReference>
<dbReference type="Pfam" id="PF21176">
    <property type="entry name" value="RecR_HhH"/>
    <property type="match status" value="1"/>
</dbReference>
<name>A0A1H5ZH38_9BACT</name>
<evidence type="ECO:0000256" key="7">
    <source>
        <dbReference type="HAMAP-Rule" id="MF_00017"/>
    </source>
</evidence>
<keyword evidence="6 7" id="KW-0234">DNA repair</keyword>
<dbReference type="PROSITE" id="PS50880">
    <property type="entry name" value="TOPRIM"/>
    <property type="match status" value="1"/>
</dbReference>
<dbReference type="RefSeq" id="WP_103933519.1">
    <property type="nucleotide sequence ID" value="NZ_FNVA01000004.1"/>
</dbReference>
<keyword evidence="5 7" id="KW-0233">DNA recombination</keyword>
<dbReference type="InterPro" id="IPR000093">
    <property type="entry name" value="DNA_Rcmb_RecR"/>
</dbReference>
<dbReference type="InterPro" id="IPR015967">
    <property type="entry name" value="Rcmb_RecR_Znf"/>
</dbReference>
<dbReference type="PANTHER" id="PTHR30446">
    <property type="entry name" value="RECOMBINATION PROTEIN RECR"/>
    <property type="match status" value="1"/>
</dbReference>
<evidence type="ECO:0000256" key="6">
    <source>
        <dbReference type="ARBA" id="ARBA00023204"/>
    </source>
</evidence>
<accession>A0A1H5ZH38</accession>
<keyword evidence="3 7" id="KW-0863">Zinc-finger</keyword>
<comment type="similarity">
    <text evidence="7">Belongs to the RecR family.</text>
</comment>
<dbReference type="InterPro" id="IPR034137">
    <property type="entry name" value="TOPRIM_RecR"/>
</dbReference>
<dbReference type="GO" id="GO:0006281">
    <property type="term" value="P:DNA repair"/>
    <property type="evidence" value="ECO:0007669"/>
    <property type="project" value="UniProtKB-UniRule"/>
</dbReference>
<organism evidence="9 10">
    <name type="scientific">Bryocella elongata</name>
    <dbReference type="NCBI Taxonomy" id="863522"/>
    <lineage>
        <taxon>Bacteria</taxon>
        <taxon>Pseudomonadati</taxon>
        <taxon>Acidobacteriota</taxon>
        <taxon>Terriglobia</taxon>
        <taxon>Terriglobales</taxon>
        <taxon>Acidobacteriaceae</taxon>
        <taxon>Bryocella</taxon>
    </lineage>
</organism>
<dbReference type="Gene3D" id="1.10.8.420">
    <property type="entry name" value="RecR Domain 1"/>
    <property type="match status" value="1"/>
</dbReference>
<evidence type="ECO:0000259" key="8">
    <source>
        <dbReference type="PROSITE" id="PS50880"/>
    </source>
</evidence>
<reference evidence="9 10" key="1">
    <citation type="submission" date="2016-10" db="EMBL/GenBank/DDBJ databases">
        <authorList>
            <person name="de Groot N.N."/>
        </authorList>
    </citation>
    <scope>NUCLEOTIDE SEQUENCE [LARGE SCALE GENOMIC DNA]</scope>
    <source>
        <strain evidence="9 10">DSM 22489</strain>
    </source>
</reference>
<dbReference type="InterPro" id="IPR023627">
    <property type="entry name" value="Rcmb_RecR"/>
</dbReference>
<dbReference type="Gene3D" id="6.10.250.240">
    <property type="match status" value="1"/>
</dbReference>
<keyword evidence="1 7" id="KW-0479">Metal-binding</keyword>
<evidence type="ECO:0000256" key="5">
    <source>
        <dbReference type="ARBA" id="ARBA00023172"/>
    </source>
</evidence>
<evidence type="ECO:0000256" key="1">
    <source>
        <dbReference type="ARBA" id="ARBA00022723"/>
    </source>
</evidence>
<keyword evidence="2 7" id="KW-0227">DNA damage</keyword>
<dbReference type="Pfam" id="PF21175">
    <property type="entry name" value="RecR_C"/>
    <property type="match status" value="1"/>
</dbReference>
<sequence length="211" mass="22962">MTTRFAPPLTRLIEELRKLPGVGTKTAQRYAFHILRSADTDAEALSDAIRALKAALHLCSVCNNITDVDPCSYCTSPTRDQRLICVLEEPTNIAAIEKTRSYNGVYHVLHGTLSPVNGIGPDQLRLGNLWPRLTALVASASDDSQPAAELILATSPTVEGEATARYIADEAHKRVPTVRITRIATGVPAGSDIEYADEVTMTRALENRRVL</sequence>
<evidence type="ECO:0000313" key="9">
    <source>
        <dbReference type="EMBL" id="SEG35420.1"/>
    </source>
</evidence>
<keyword evidence="4 7" id="KW-0862">Zinc</keyword>
<dbReference type="EMBL" id="FNVA01000004">
    <property type="protein sequence ID" value="SEG35420.1"/>
    <property type="molecule type" value="Genomic_DNA"/>
</dbReference>
<dbReference type="OrthoDB" id="9802672at2"/>
<dbReference type="CDD" id="cd01025">
    <property type="entry name" value="TOPRIM_recR"/>
    <property type="match status" value="1"/>
</dbReference>
<evidence type="ECO:0000256" key="2">
    <source>
        <dbReference type="ARBA" id="ARBA00022763"/>
    </source>
</evidence>